<proteinExistence type="predicted"/>
<protein>
    <submittedName>
        <fullName evidence="1">Uncharacterized protein</fullName>
    </submittedName>
</protein>
<name>A0ACB9MZK8_9MYRT</name>
<gene>
    <name evidence="1" type="ORF">MLD38_028029</name>
</gene>
<keyword evidence="2" id="KW-1185">Reference proteome</keyword>
<accession>A0ACB9MZK8</accession>
<evidence type="ECO:0000313" key="1">
    <source>
        <dbReference type="EMBL" id="KAI4329668.1"/>
    </source>
</evidence>
<reference evidence="2" key="1">
    <citation type="journal article" date="2023" name="Front. Plant Sci.">
        <title>Chromosomal-level genome assembly of Melastoma candidum provides insights into trichome evolution.</title>
        <authorList>
            <person name="Zhong Y."/>
            <person name="Wu W."/>
            <person name="Sun C."/>
            <person name="Zou P."/>
            <person name="Liu Y."/>
            <person name="Dai S."/>
            <person name="Zhou R."/>
        </authorList>
    </citation>
    <scope>NUCLEOTIDE SEQUENCE [LARGE SCALE GENOMIC DNA]</scope>
</reference>
<evidence type="ECO:0000313" key="2">
    <source>
        <dbReference type="Proteomes" id="UP001057402"/>
    </source>
</evidence>
<organism evidence="1 2">
    <name type="scientific">Melastoma candidum</name>
    <dbReference type="NCBI Taxonomy" id="119954"/>
    <lineage>
        <taxon>Eukaryota</taxon>
        <taxon>Viridiplantae</taxon>
        <taxon>Streptophyta</taxon>
        <taxon>Embryophyta</taxon>
        <taxon>Tracheophyta</taxon>
        <taxon>Spermatophyta</taxon>
        <taxon>Magnoliopsida</taxon>
        <taxon>eudicotyledons</taxon>
        <taxon>Gunneridae</taxon>
        <taxon>Pentapetalae</taxon>
        <taxon>rosids</taxon>
        <taxon>malvids</taxon>
        <taxon>Myrtales</taxon>
        <taxon>Melastomataceae</taxon>
        <taxon>Melastomatoideae</taxon>
        <taxon>Melastomateae</taxon>
        <taxon>Melastoma</taxon>
    </lineage>
</organism>
<dbReference type="Proteomes" id="UP001057402">
    <property type="component" value="Chromosome 8"/>
</dbReference>
<sequence length="216" mass="23986">MKTLLGVRLPKISVSVADDRQGKEPSKGQELKLAAGEDAGEKGEGGNKVMVVVDSSTEAKSALEWTLSHVVQSQDVVVLLLVRKPSRKPQEKPNPGDVGLLQSMRNLCQLRRPGVRVEASVVEAEGKEKGPAIVQEAKWRAATLLVVGQRRRSVMRRVLLRWSRVRRWFGRGRAVGVAEYCIQNAGCMTIGVRRKSKRLGGYLITTKRHKNFWLLA</sequence>
<dbReference type="EMBL" id="CM042887">
    <property type="protein sequence ID" value="KAI4329668.1"/>
    <property type="molecule type" value="Genomic_DNA"/>
</dbReference>
<comment type="caution">
    <text evidence="1">The sequence shown here is derived from an EMBL/GenBank/DDBJ whole genome shotgun (WGS) entry which is preliminary data.</text>
</comment>